<dbReference type="PANTHER" id="PTHR12143:SF39">
    <property type="entry name" value="SECRETED PROTEIN"/>
    <property type="match status" value="1"/>
</dbReference>
<organism evidence="8 9">
    <name type="scientific">Pedobacter miscanthi</name>
    <dbReference type="NCBI Taxonomy" id="2259170"/>
    <lineage>
        <taxon>Bacteria</taxon>
        <taxon>Pseudomonadati</taxon>
        <taxon>Bacteroidota</taxon>
        <taxon>Sphingobacteriia</taxon>
        <taxon>Sphingobacteriales</taxon>
        <taxon>Sphingobacteriaceae</taxon>
        <taxon>Pedobacter</taxon>
    </lineage>
</organism>
<evidence type="ECO:0008006" key="10">
    <source>
        <dbReference type="Google" id="ProtNLM"/>
    </source>
</evidence>
<dbReference type="InterPro" id="IPR050883">
    <property type="entry name" value="PNGase"/>
</dbReference>
<evidence type="ECO:0000256" key="2">
    <source>
        <dbReference type="ARBA" id="ARBA00011245"/>
    </source>
</evidence>
<gene>
    <name evidence="8" type="ORF">DRW42_25240</name>
</gene>
<feature type="domain" description="Glycosyl hydrolase family 92" evidence="5">
    <location>
        <begin position="560"/>
        <end position="1039"/>
    </location>
</feature>
<evidence type="ECO:0000259" key="7">
    <source>
        <dbReference type="Pfam" id="PF17678"/>
    </source>
</evidence>
<dbReference type="Gene3D" id="1.20.1610.10">
    <property type="entry name" value="alpha-1,2-mannosidases domains"/>
    <property type="match status" value="1"/>
</dbReference>
<dbReference type="GO" id="GO:0005829">
    <property type="term" value="C:cytosol"/>
    <property type="evidence" value="ECO:0007669"/>
    <property type="project" value="TreeGrafter"/>
</dbReference>
<dbReference type="InterPro" id="IPR005887">
    <property type="entry name" value="GH92_a_mannosidase_put"/>
</dbReference>
<evidence type="ECO:0000256" key="4">
    <source>
        <dbReference type="SAM" id="SignalP"/>
    </source>
</evidence>
<dbReference type="FunFam" id="3.30.2080.10:FF:000001">
    <property type="entry name" value="Alpha-1,2-mannosidase subfamily"/>
    <property type="match status" value="1"/>
</dbReference>
<dbReference type="Pfam" id="PF17678">
    <property type="entry name" value="Glyco_hydro_92N"/>
    <property type="match status" value="1"/>
</dbReference>
<dbReference type="InterPro" id="IPR029411">
    <property type="entry name" value="RG-lyase_III"/>
</dbReference>
<dbReference type="InterPro" id="IPR041371">
    <property type="entry name" value="GH92_N"/>
</dbReference>
<evidence type="ECO:0000256" key="1">
    <source>
        <dbReference type="ARBA" id="ARBA00001913"/>
    </source>
</evidence>
<dbReference type="InterPro" id="IPR012939">
    <property type="entry name" value="Glyco_hydro_92"/>
</dbReference>
<dbReference type="InterPro" id="IPR014718">
    <property type="entry name" value="GH-type_carb-bd"/>
</dbReference>
<protein>
    <recommendedName>
        <fullName evidence="10">Glycoside hydrolase family 92 protein</fullName>
    </recommendedName>
</protein>
<dbReference type="RefSeq" id="WP_113951658.1">
    <property type="nucleotide sequence ID" value="NZ_QNQU01000031.1"/>
</dbReference>
<dbReference type="NCBIfam" id="TIGR01180">
    <property type="entry name" value="aman2_put"/>
    <property type="match status" value="1"/>
</dbReference>
<proteinExistence type="predicted"/>
<dbReference type="EMBL" id="QNQU01000031">
    <property type="protein sequence ID" value="RBQ02741.1"/>
    <property type="molecule type" value="Genomic_DNA"/>
</dbReference>
<dbReference type="AlphaFoldDB" id="A0A366KM08"/>
<dbReference type="PANTHER" id="PTHR12143">
    <property type="entry name" value="PEPTIDE N-GLYCANASE PNGASE -RELATED"/>
    <property type="match status" value="1"/>
</dbReference>
<dbReference type="Gene3D" id="1.20.1050.60">
    <property type="entry name" value="alpha-1,2-mannosidase"/>
    <property type="match status" value="1"/>
</dbReference>
<dbReference type="Pfam" id="PF14683">
    <property type="entry name" value="CBM-like"/>
    <property type="match status" value="1"/>
</dbReference>
<dbReference type="SUPFAM" id="SSF48208">
    <property type="entry name" value="Six-hairpin glycosidases"/>
    <property type="match status" value="1"/>
</dbReference>
<dbReference type="GO" id="GO:0005975">
    <property type="term" value="P:carbohydrate metabolic process"/>
    <property type="evidence" value="ECO:0007669"/>
    <property type="project" value="InterPro"/>
</dbReference>
<dbReference type="GO" id="GO:0030246">
    <property type="term" value="F:carbohydrate binding"/>
    <property type="evidence" value="ECO:0007669"/>
    <property type="project" value="InterPro"/>
</dbReference>
<dbReference type="Pfam" id="PF07971">
    <property type="entry name" value="Glyco_hydro_92"/>
    <property type="match status" value="1"/>
</dbReference>
<feature type="domain" description="Rhamnogalacturonan lyase" evidence="6">
    <location>
        <begin position="32"/>
        <end position="202"/>
    </location>
</feature>
<accession>A0A366KM08</accession>
<dbReference type="Proteomes" id="UP000252081">
    <property type="component" value="Unassembled WGS sequence"/>
</dbReference>
<dbReference type="Gene3D" id="2.70.98.10">
    <property type="match status" value="1"/>
</dbReference>
<comment type="caution">
    <text evidence="8">The sequence shown here is derived from an EMBL/GenBank/DDBJ whole genome shotgun (WGS) entry which is preliminary data.</text>
</comment>
<evidence type="ECO:0000313" key="8">
    <source>
        <dbReference type="EMBL" id="RBQ02741.1"/>
    </source>
</evidence>
<reference evidence="8 9" key="1">
    <citation type="submission" date="2018-07" db="EMBL/GenBank/DDBJ databases">
        <title>A draft genome of a endophytic bacteria, a new species of Pedobacter.</title>
        <authorList>
            <person name="Zhang Z.D."/>
            <person name="Chen Z.J."/>
        </authorList>
    </citation>
    <scope>NUCLEOTIDE SEQUENCE [LARGE SCALE GENOMIC DNA]</scope>
    <source>
        <strain evidence="8 9">RS10</strain>
    </source>
</reference>
<keyword evidence="3" id="KW-0106">Calcium</keyword>
<dbReference type="InterPro" id="IPR008979">
    <property type="entry name" value="Galactose-bd-like_sf"/>
</dbReference>
<dbReference type="SUPFAM" id="SSF49785">
    <property type="entry name" value="Galactose-binding domain-like"/>
    <property type="match status" value="1"/>
</dbReference>
<feature type="signal peptide" evidence="4">
    <location>
        <begin position="1"/>
        <end position="29"/>
    </location>
</feature>
<evidence type="ECO:0000256" key="3">
    <source>
        <dbReference type="ARBA" id="ARBA00022837"/>
    </source>
</evidence>
<evidence type="ECO:0000313" key="9">
    <source>
        <dbReference type="Proteomes" id="UP000252081"/>
    </source>
</evidence>
<dbReference type="GO" id="GO:0006516">
    <property type="term" value="P:glycoprotein catabolic process"/>
    <property type="evidence" value="ECO:0007669"/>
    <property type="project" value="TreeGrafter"/>
</dbReference>
<sequence>MNKFKVHFTKLLFAVVATFSFPASGIAQNNVIWKIGEKDNKTDGFALAPGNYQQFLAKDFGWEDRYYLVGKSKPATDWPYVLPGTADHWGGTGPTSGIRSHQLNILFDLKAFKSTEKFRFITDILAYNGKKPPLFKVTINGKDFKFHLPANEKDKGIYGDANDFKAEAYKIDIPENLLHQGGNAITLTILEGSWLVFDDVRLEGKAELHPLASQDLYVRNVKAANYTLSKNGNKIQPLLVDIEHLDNKPSVSVKINGKTVITSQIDTGRYVFEAPMPFSKQPKKVTWEVISAGKTIAGGMVMASDQPLKTSAGYADTKIGTAHSRWMIAPGPWMPFSMVKLSPDNQNPGWMAGYDPTIESIGTFSHIHEWTMAGLGMMPVNGEIKYQIGSQENQNDGYRSDIDKSTEEAPIGYYKVMLKKYGIKAELTSTTRCGFQRYTFPRSKDGRVMIDLKVPAEYDYKIKSFKITQVSKRRIEGYSVQHTANAWSGGVDQDYTVNFVIEFDQDIKKTGGWINGKPVAGTSITGAAVEGAGLYAEFDTQTNNIVQARSGISLVSIEGASHNLSEEVEKPFGWKFEAVRAAHVATWNKLMDRVAVSSNDSREKTRFYNNMYRALCSRNTWSDTDGSWIDATEQKRKFANVNDVALGCDAFWNTFWNLNQFWNLVTPEWSSRWVKSQLAMYDANGYLAKGPAGMEYIPVMVAEHEIPLIVGAYQMGIRDYDAQKAFSAVYKMQIQPAATVGKGRAGNEDLLPYLAHKYVPYDKGRFSNSLEYAYDDWTVSQFAKSLGKNKEYAEFADRGNWWKNVIDTASGFARMRKSDGTWFPDFDPFKSGANEHYVEGNAWQLTFFVPQDIPGLAKIIGKKKFADRLNWGFNESYKWRFNAPNDAYWDYPIIQGNQQSMHFAFLFNFVQKPWLTQKWSRAIIDRYYGFDIANAYLGDEDQGQMSAWFIMVSLGLFQTDGGCSTNPQYEIGSPLFSKVVIDLGNQYGRGKSFTIEAKNASRANKYVQSATLNGKTLNTFSFPSSELLKGGKLELVMGSEPNYSWGVN</sequence>
<evidence type="ECO:0000259" key="5">
    <source>
        <dbReference type="Pfam" id="PF07971"/>
    </source>
</evidence>
<dbReference type="Gene3D" id="2.60.120.260">
    <property type="entry name" value="Galactose-binding domain-like"/>
    <property type="match status" value="1"/>
</dbReference>
<keyword evidence="9" id="KW-1185">Reference proteome</keyword>
<dbReference type="GO" id="GO:0000224">
    <property type="term" value="F:peptide-N4-(N-acetyl-beta-glucosaminyl)asparagine amidase activity"/>
    <property type="evidence" value="ECO:0007669"/>
    <property type="project" value="TreeGrafter"/>
</dbReference>
<name>A0A366KM08_9SPHI</name>
<dbReference type="Gene3D" id="3.30.2080.10">
    <property type="entry name" value="GH92 mannosidase domain"/>
    <property type="match status" value="1"/>
</dbReference>
<feature type="chain" id="PRO_5016959167" description="Glycoside hydrolase family 92 protein" evidence="4">
    <location>
        <begin position="30"/>
        <end position="1048"/>
    </location>
</feature>
<comment type="subunit">
    <text evidence="2">Monomer.</text>
</comment>
<dbReference type="OrthoDB" id="9758101at2"/>
<dbReference type="InterPro" id="IPR008928">
    <property type="entry name" value="6-hairpin_glycosidase_sf"/>
</dbReference>
<evidence type="ECO:0000259" key="6">
    <source>
        <dbReference type="Pfam" id="PF14683"/>
    </source>
</evidence>
<feature type="domain" description="Glycosyl hydrolase family 92 N-terminal" evidence="7">
    <location>
        <begin position="314"/>
        <end position="553"/>
    </location>
</feature>
<comment type="cofactor">
    <cofactor evidence="1">
        <name>Ca(2+)</name>
        <dbReference type="ChEBI" id="CHEBI:29108"/>
    </cofactor>
</comment>
<keyword evidence="4" id="KW-0732">Signal</keyword>